<accession>A0A0A8ZZI6</accession>
<organism evidence="1">
    <name type="scientific">Arundo donax</name>
    <name type="common">Giant reed</name>
    <name type="synonym">Donax arundinaceus</name>
    <dbReference type="NCBI Taxonomy" id="35708"/>
    <lineage>
        <taxon>Eukaryota</taxon>
        <taxon>Viridiplantae</taxon>
        <taxon>Streptophyta</taxon>
        <taxon>Embryophyta</taxon>
        <taxon>Tracheophyta</taxon>
        <taxon>Spermatophyta</taxon>
        <taxon>Magnoliopsida</taxon>
        <taxon>Liliopsida</taxon>
        <taxon>Poales</taxon>
        <taxon>Poaceae</taxon>
        <taxon>PACMAD clade</taxon>
        <taxon>Arundinoideae</taxon>
        <taxon>Arundineae</taxon>
        <taxon>Arundo</taxon>
    </lineage>
</organism>
<evidence type="ECO:0000313" key="1">
    <source>
        <dbReference type="EMBL" id="JAD40202.1"/>
    </source>
</evidence>
<dbReference type="EMBL" id="GBRH01257693">
    <property type="protein sequence ID" value="JAD40202.1"/>
    <property type="molecule type" value="Transcribed_RNA"/>
</dbReference>
<protein>
    <submittedName>
        <fullName evidence="1">Uncharacterized protein</fullName>
    </submittedName>
</protein>
<sequence length="29" mass="3424">MCRYRLSSIGVSYTYAYTHKCECSYIHST</sequence>
<name>A0A0A8ZZI6_ARUDO</name>
<proteinExistence type="predicted"/>
<reference evidence="1" key="2">
    <citation type="journal article" date="2015" name="Data Brief">
        <title>Shoot transcriptome of the giant reed, Arundo donax.</title>
        <authorList>
            <person name="Barrero R.A."/>
            <person name="Guerrero F.D."/>
            <person name="Moolhuijzen P."/>
            <person name="Goolsby J.A."/>
            <person name="Tidwell J."/>
            <person name="Bellgard S.E."/>
            <person name="Bellgard M.I."/>
        </authorList>
    </citation>
    <scope>NUCLEOTIDE SEQUENCE</scope>
    <source>
        <tissue evidence="1">Shoot tissue taken approximately 20 cm above the soil surface</tissue>
    </source>
</reference>
<reference evidence="1" key="1">
    <citation type="submission" date="2014-09" db="EMBL/GenBank/DDBJ databases">
        <authorList>
            <person name="Magalhaes I.L.F."/>
            <person name="Oliveira U."/>
            <person name="Santos F.R."/>
            <person name="Vidigal T.H.D.A."/>
            <person name="Brescovit A.D."/>
            <person name="Santos A.J."/>
        </authorList>
    </citation>
    <scope>NUCLEOTIDE SEQUENCE</scope>
    <source>
        <tissue evidence="1">Shoot tissue taken approximately 20 cm above the soil surface</tissue>
    </source>
</reference>
<dbReference type="AlphaFoldDB" id="A0A0A8ZZI6"/>